<evidence type="ECO:0000313" key="2">
    <source>
        <dbReference type="EMBL" id="AGC67174.1"/>
    </source>
</evidence>
<feature type="transmembrane region" description="Helical" evidence="1">
    <location>
        <begin position="30"/>
        <end position="48"/>
    </location>
</feature>
<name>L7VKJ0_THES1</name>
<dbReference type="AlphaFoldDB" id="L7VKJ0"/>
<sequence>MGIYYILLVIILLEAVLIFLNGSSNKKKKIYLYLVFLKLFIISAFRSANIGNDTETYIDLFNRLGQAESLFSVQTRYEIGFVLLNRIVYFFNSNSQAIIIVTSFIILYLFLTFIYKESSIAWLSVYLFITLRYFYATMNTIRFCLAMGIIFVSFKYLKERKIIPFSITVIIATCFHTTAIIFLIAYPIVNLKFNRKNFILLSIAAIIGFVAFNPLLDLAFTLFPQYKHYLTSSYFKGNRLANYILFLINFVILTFSLIIVKRNKKQLIFNENLGEDSEVNILLYIMTLGTIFSFMAIRASLLDRVASYFSVFSIILIPKIIKMVKNKYEKSIYVYLIMFFTLLYHTVIFIYRPEWNIVFPYEFFWRN</sequence>
<dbReference type="PATRIC" id="fig|1121335.3.peg.142"/>
<feature type="transmembrane region" description="Helical" evidence="1">
    <location>
        <begin position="281"/>
        <end position="299"/>
    </location>
</feature>
<feature type="transmembrane region" description="Helical" evidence="1">
    <location>
        <begin position="333"/>
        <end position="351"/>
    </location>
</feature>
<keyword evidence="1" id="KW-1133">Transmembrane helix</keyword>
<dbReference type="InterPro" id="IPR049458">
    <property type="entry name" value="EpsG-like"/>
</dbReference>
<gene>
    <name evidence="2" type="ordered locus">Cst_c01460</name>
</gene>
<organism evidence="2 3">
    <name type="scientific">Thermoclostridium stercorarium (strain ATCC 35414 / DSM 8532 / NCIMB 11754)</name>
    <name type="common">Clostridium stercorarium</name>
    <dbReference type="NCBI Taxonomy" id="1121335"/>
    <lineage>
        <taxon>Bacteria</taxon>
        <taxon>Bacillati</taxon>
        <taxon>Bacillota</taxon>
        <taxon>Clostridia</taxon>
        <taxon>Eubacteriales</taxon>
        <taxon>Oscillospiraceae</taxon>
        <taxon>Thermoclostridium</taxon>
    </lineage>
</organism>
<feature type="transmembrane region" description="Helical" evidence="1">
    <location>
        <begin position="198"/>
        <end position="220"/>
    </location>
</feature>
<keyword evidence="3" id="KW-1185">Reference proteome</keyword>
<feature type="transmembrane region" description="Helical" evidence="1">
    <location>
        <begin position="162"/>
        <end position="186"/>
    </location>
</feature>
<evidence type="ECO:0000256" key="1">
    <source>
        <dbReference type="SAM" id="Phobius"/>
    </source>
</evidence>
<evidence type="ECO:0000313" key="3">
    <source>
        <dbReference type="Proteomes" id="UP000011220"/>
    </source>
</evidence>
<feature type="transmembrane region" description="Helical" evidence="1">
    <location>
        <begin position="305"/>
        <end position="321"/>
    </location>
</feature>
<keyword evidence="1" id="KW-0472">Membrane</keyword>
<dbReference type="Pfam" id="PF14897">
    <property type="entry name" value="EpsG"/>
    <property type="match status" value="1"/>
</dbReference>
<dbReference type="KEGG" id="css:Cst_c01460"/>
<dbReference type="eggNOG" id="ENOG5033A5I">
    <property type="taxonomic scope" value="Bacteria"/>
</dbReference>
<dbReference type="KEGG" id="csd:Clst_0139"/>
<feature type="transmembrane region" description="Helical" evidence="1">
    <location>
        <begin position="97"/>
        <end position="115"/>
    </location>
</feature>
<keyword evidence="1" id="KW-0812">Transmembrane</keyword>
<protein>
    <submittedName>
        <fullName evidence="2">Putative polysaccharide polymerase protein</fullName>
    </submittedName>
</protein>
<proteinExistence type="predicted"/>
<dbReference type="EMBL" id="CP004044">
    <property type="protein sequence ID" value="AGC67174.1"/>
    <property type="molecule type" value="Genomic_DNA"/>
</dbReference>
<dbReference type="RefSeq" id="WP_015357871.1">
    <property type="nucleotide sequence ID" value="NC_020134.1"/>
</dbReference>
<dbReference type="Proteomes" id="UP000011220">
    <property type="component" value="Chromosome"/>
</dbReference>
<reference evidence="2 3" key="1">
    <citation type="journal article" date="2013" name="Genome Announc.">
        <title>Complete genome sequence of Clostridium stercorarium subsp. stercorarium strain DSM 8532, a thermophilic degrader of plant cell wall fibers.</title>
        <authorList>
            <person name="Poehlein A."/>
            <person name="Zverlov V.V."/>
            <person name="Daniel R."/>
            <person name="Schwarz W.H."/>
            <person name="Liebl W."/>
        </authorList>
    </citation>
    <scope>NUCLEOTIDE SEQUENCE [LARGE SCALE GENOMIC DNA]</scope>
    <source>
        <strain evidence="3">ATCC 35414 / DSM 8532 / NCIMB 11754</strain>
    </source>
</reference>
<feature type="transmembrane region" description="Helical" evidence="1">
    <location>
        <begin position="6"/>
        <end position="23"/>
    </location>
</feature>
<accession>L7VKJ0</accession>
<feature type="transmembrane region" description="Helical" evidence="1">
    <location>
        <begin position="240"/>
        <end position="260"/>
    </location>
</feature>
<dbReference type="STRING" id="1121335.Cst_c01460"/>
<feature type="transmembrane region" description="Helical" evidence="1">
    <location>
        <begin position="136"/>
        <end position="156"/>
    </location>
</feature>